<dbReference type="SUPFAM" id="SSF53474">
    <property type="entry name" value="alpha/beta-Hydrolases"/>
    <property type="match status" value="1"/>
</dbReference>
<accession>A0AAV0LUU3</accession>
<dbReference type="InterPro" id="IPR000073">
    <property type="entry name" value="AB_hydrolase_1"/>
</dbReference>
<keyword evidence="3" id="KW-1185">Reference proteome</keyword>
<reference evidence="2" key="1">
    <citation type="submission" date="2022-08" db="EMBL/GenBank/DDBJ databases">
        <authorList>
            <person name="Gutierrez-Valencia J."/>
        </authorList>
    </citation>
    <scope>NUCLEOTIDE SEQUENCE</scope>
</reference>
<dbReference type="InterPro" id="IPR052370">
    <property type="entry name" value="Meta-cleavage_hydrolase"/>
</dbReference>
<dbReference type="Proteomes" id="UP001154282">
    <property type="component" value="Unassembled WGS sequence"/>
</dbReference>
<dbReference type="PANTHER" id="PTHR43139">
    <property type="entry name" value="SI:DKEY-122A22.2"/>
    <property type="match status" value="1"/>
</dbReference>
<dbReference type="Gene3D" id="3.40.50.1820">
    <property type="entry name" value="alpha/beta hydrolase"/>
    <property type="match status" value="1"/>
</dbReference>
<feature type="domain" description="AB hydrolase-1" evidence="1">
    <location>
        <begin position="49"/>
        <end position="285"/>
    </location>
</feature>
<proteinExistence type="predicted"/>
<evidence type="ECO:0000259" key="1">
    <source>
        <dbReference type="Pfam" id="PF00561"/>
    </source>
</evidence>
<dbReference type="Pfam" id="PF00561">
    <property type="entry name" value="Abhydrolase_1"/>
    <property type="match status" value="1"/>
</dbReference>
<dbReference type="PRINTS" id="PR00111">
    <property type="entry name" value="ABHYDROLASE"/>
</dbReference>
<dbReference type="EMBL" id="CAMGYJ010000006">
    <property type="protein sequence ID" value="CAI0438021.1"/>
    <property type="molecule type" value="Genomic_DNA"/>
</dbReference>
<evidence type="ECO:0000313" key="3">
    <source>
        <dbReference type="Proteomes" id="UP001154282"/>
    </source>
</evidence>
<comment type="caution">
    <text evidence="2">The sequence shown here is derived from an EMBL/GenBank/DDBJ whole genome shotgun (WGS) entry which is preliminary data.</text>
</comment>
<dbReference type="InterPro" id="IPR029058">
    <property type="entry name" value="AB_hydrolase_fold"/>
</dbReference>
<dbReference type="AlphaFoldDB" id="A0AAV0LUU3"/>
<evidence type="ECO:0000313" key="2">
    <source>
        <dbReference type="EMBL" id="CAI0438021.1"/>
    </source>
</evidence>
<sequence length="303" mass="34094">MVNTVVVTQTILRWLLRLTTGIRPKQVELEPGTVINIWAPSSPPTTLKPALVLIHGFGFNGILTWPLQIPSFASRYSVYVPDLLFFGGSSTDRPDRTPAFQAECVGRALRRLGVERCTVVGFSYGGAVGFKMGELFPGLVESLVLTGSVMEFTESVSRNGLGRIGYDTWEEYMMPDSVEGFRRLLEHACYKPPWLPDRLVKDALKQVLFEHRKERAQLLDAMFIPDDDVAKLGSYCAQEINFLWGEEDKLVDIQEGYDRINRLLNGKATLKPIKKAGHLVQIERPCVYNRILKDLLLSLHRGG</sequence>
<name>A0AAV0LUU3_9ROSI</name>
<organism evidence="2 3">
    <name type="scientific">Linum tenue</name>
    <dbReference type="NCBI Taxonomy" id="586396"/>
    <lineage>
        <taxon>Eukaryota</taxon>
        <taxon>Viridiplantae</taxon>
        <taxon>Streptophyta</taxon>
        <taxon>Embryophyta</taxon>
        <taxon>Tracheophyta</taxon>
        <taxon>Spermatophyta</taxon>
        <taxon>Magnoliopsida</taxon>
        <taxon>eudicotyledons</taxon>
        <taxon>Gunneridae</taxon>
        <taxon>Pentapetalae</taxon>
        <taxon>rosids</taxon>
        <taxon>fabids</taxon>
        <taxon>Malpighiales</taxon>
        <taxon>Linaceae</taxon>
        <taxon>Linum</taxon>
    </lineage>
</organism>
<gene>
    <name evidence="2" type="ORF">LITE_LOCUS25666</name>
</gene>
<protein>
    <recommendedName>
        <fullName evidence="1">AB hydrolase-1 domain-containing protein</fullName>
    </recommendedName>
</protein>
<dbReference type="PANTHER" id="PTHR43139:SF22">
    <property type="entry name" value="AB HYDROLASE-1 DOMAIN-CONTAINING PROTEIN"/>
    <property type="match status" value="1"/>
</dbReference>